<dbReference type="EMBL" id="CAXHTB010000017">
    <property type="protein sequence ID" value="CAL0323581.1"/>
    <property type="molecule type" value="Genomic_DNA"/>
</dbReference>
<gene>
    <name evidence="1" type="ORF">LLUT_LOCUS24641</name>
</gene>
<reference evidence="1 2" key="1">
    <citation type="submission" date="2024-03" db="EMBL/GenBank/DDBJ databases">
        <authorList>
            <person name="Martinez-Hernandez J."/>
        </authorList>
    </citation>
    <scope>NUCLEOTIDE SEQUENCE [LARGE SCALE GENOMIC DNA]</scope>
</reference>
<dbReference type="Proteomes" id="UP001497480">
    <property type="component" value="Unassembled WGS sequence"/>
</dbReference>
<keyword evidence="2" id="KW-1185">Reference proteome</keyword>
<evidence type="ECO:0000313" key="1">
    <source>
        <dbReference type="EMBL" id="CAL0323581.1"/>
    </source>
</evidence>
<protein>
    <submittedName>
        <fullName evidence="1">Uncharacterized protein</fullName>
    </submittedName>
</protein>
<dbReference type="AlphaFoldDB" id="A0AAV1XP54"/>
<accession>A0AAV1XP54</accession>
<name>A0AAV1XP54_LUPLU</name>
<comment type="caution">
    <text evidence="1">The sequence shown here is derived from an EMBL/GenBank/DDBJ whole genome shotgun (WGS) entry which is preliminary data.</text>
</comment>
<sequence length="182" mass="21334">MALDKTERLLKEVVADALLENPSVEKLIFLDGIREELEANGNKLKSKETTEEPLEQIEMDDFDDDQWGKWGKEEGDDDDKNEQVYDDVQLKLEMRDRVDNYFKFLHKLSTLKIKNVSLRDGSLAMDGNFGEDTYMRKELLYKLLTKVLHKYDLPRHKQHTVQCASKDVTWYSKLPWSNTTSD</sequence>
<organism evidence="1 2">
    <name type="scientific">Lupinus luteus</name>
    <name type="common">European yellow lupine</name>
    <dbReference type="NCBI Taxonomy" id="3873"/>
    <lineage>
        <taxon>Eukaryota</taxon>
        <taxon>Viridiplantae</taxon>
        <taxon>Streptophyta</taxon>
        <taxon>Embryophyta</taxon>
        <taxon>Tracheophyta</taxon>
        <taxon>Spermatophyta</taxon>
        <taxon>Magnoliopsida</taxon>
        <taxon>eudicotyledons</taxon>
        <taxon>Gunneridae</taxon>
        <taxon>Pentapetalae</taxon>
        <taxon>rosids</taxon>
        <taxon>fabids</taxon>
        <taxon>Fabales</taxon>
        <taxon>Fabaceae</taxon>
        <taxon>Papilionoideae</taxon>
        <taxon>50 kb inversion clade</taxon>
        <taxon>genistoids sensu lato</taxon>
        <taxon>core genistoids</taxon>
        <taxon>Genisteae</taxon>
        <taxon>Lupinus</taxon>
    </lineage>
</organism>
<evidence type="ECO:0000313" key="2">
    <source>
        <dbReference type="Proteomes" id="UP001497480"/>
    </source>
</evidence>
<proteinExistence type="predicted"/>